<dbReference type="EMBL" id="MT143894">
    <property type="protein sequence ID" value="QJB05041.1"/>
    <property type="molecule type" value="Genomic_DNA"/>
</dbReference>
<proteinExistence type="predicted"/>
<name>A0A6M3M503_9ZZZZ</name>
<gene>
    <name evidence="2" type="ORF">MM171A00157_0052</name>
    <name evidence="3" type="ORF">MM171B00143_0012</name>
</gene>
<evidence type="ECO:0000259" key="1">
    <source>
        <dbReference type="Pfam" id="PF04448"/>
    </source>
</evidence>
<sequence>MSEWISVEERLPEKSGVYPACSALPQRRPPDDWVDSLCMYDAKAKKGESRWKHSSGFYDNGITHWMPLPPPPSTPC</sequence>
<organism evidence="2">
    <name type="scientific">viral metagenome</name>
    <dbReference type="NCBI Taxonomy" id="1070528"/>
    <lineage>
        <taxon>unclassified sequences</taxon>
        <taxon>metagenomes</taxon>
        <taxon>organismal metagenomes</taxon>
    </lineage>
</organism>
<evidence type="ECO:0000313" key="2">
    <source>
        <dbReference type="EMBL" id="QJB00883.1"/>
    </source>
</evidence>
<reference evidence="2" key="1">
    <citation type="submission" date="2020-03" db="EMBL/GenBank/DDBJ databases">
        <title>The deep terrestrial virosphere.</title>
        <authorList>
            <person name="Holmfeldt K."/>
            <person name="Nilsson E."/>
            <person name="Simone D."/>
            <person name="Lopez-Fernandez M."/>
            <person name="Wu X."/>
            <person name="de Brujin I."/>
            <person name="Lundin D."/>
            <person name="Andersson A."/>
            <person name="Bertilsson S."/>
            <person name="Dopson M."/>
        </authorList>
    </citation>
    <scope>NUCLEOTIDE SEQUENCE</scope>
    <source>
        <strain evidence="2">MM171A00157</strain>
        <strain evidence="3">MM171B00143</strain>
    </source>
</reference>
<dbReference type="Pfam" id="PF04448">
    <property type="entry name" value="DUF551"/>
    <property type="match status" value="1"/>
</dbReference>
<dbReference type="InterPro" id="IPR007539">
    <property type="entry name" value="DUF551"/>
</dbReference>
<dbReference type="EMBL" id="MT143702">
    <property type="protein sequence ID" value="QJB00883.1"/>
    <property type="molecule type" value="Genomic_DNA"/>
</dbReference>
<protein>
    <recommendedName>
        <fullName evidence="1">DUF551 domain-containing protein</fullName>
    </recommendedName>
</protein>
<accession>A0A6M3M503</accession>
<evidence type="ECO:0000313" key="3">
    <source>
        <dbReference type="EMBL" id="QJB05041.1"/>
    </source>
</evidence>
<feature type="domain" description="DUF551" evidence="1">
    <location>
        <begin position="3"/>
        <end position="72"/>
    </location>
</feature>
<dbReference type="AlphaFoldDB" id="A0A6M3M503"/>